<gene>
    <name evidence="2" type="ORF">R9X50_00672600</name>
</gene>
<dbReference type="AlphaFoldDB" id="A0AAQ3MAL6"/>
<sequence length="694" mass="75839">MPARLPLRAAASRRAATEPYVCASCLVGSTIATGAATFRPARLRHTSARAKHIAPTRSSLSPRRRLTAHDATTNCNTSNRRFIAHGSLASATAINAPSTVPSDYRDLHAQLQILQDKASGYVDLSRLQLALRSLESDTPTIRVALLGLGSNGALAARKLARVLLSDPLADEENWEKELLETSGDGRSLLLRFGDAEDAVQHDPTIQTVHIPSPFLRRNNVEILVTTLNANGKSASQAEHYELQDAILVPPLTIPTSAGGRVGFVRYPVHMALIVAEGIIGAIEYGGFPDAVINGSLINSALSIPLQSSTRTKSPEQTATGNAVDIDLATHALKIFRASKANGAQFSNEWQTSRVSAISEWIASHSNTTEGNFNAAVKDMVDNVLSRTSRSIDRAESEEASSVAQASVQDSKRTETLTAISRWSADAHRDLQVNLYTSFLSPTWRRTVWWRLLWRIDDVSLSASDILRLSWLNEAEQSVAYLSGRISEAGLATPNELKEVGIVEPLLNEDMKAGMERYEDQKAKIETVAELLQTPTLLSRVHQQSGVNPLFDPPWPQTIHLSRQQMLHRLVPAFHAKAQALLLGTLSTIGGTTALSIWLYIATSGVALYEAGAITSLGVVWSLRRLQKLWSDERDGFESTVKEDGRRVLAEVEGHLEKIAKEGGRAEIRPEDAQNWLDARSAVERCREALANIRL</sequence>
<evidence type="ECO:0000259" key="1">
    <source>
        <dbReference type="Pfam" id="PF23868"/>
    </source>
</evidence>
<organism evidence="2 3">
    <name type="scientific">Acrodontium crateriforme</name>
    <dbReference type="NCBI Taxonomy" id="150365"/>
    <lineage>
        <taxon>Eukaryota</taxon>
        <taxon>Fungi</taxon>
        <taxon>Dikarya</taxon>
        <taxon>Ascomycota</taxon>
        <taxon>Pezizomycotina</taxon>
        <taxon>Dothideomycetes</taxon>
        <taxon>Dothideomycetidae</taxon>
        <taxon>Mycosphaerellales</taxon>
        <taxon>Teratosphaeriaceae</taxon>
        <taxon>Acrodontium</taxon>
    </lineage>
</organism>
<feature type="domain" description="Mmc1 C-terminal" evidence="1">
    <location>
        <begin position="417"/>
        <end position="645"/>
    </location>
</feature>
<dbReference type="Pfam" id="PF23868">
    <property type="entry name" value="Mmc1_C"/>
    <property type="match status" value="1"/>
</dbReference>
<dbReference type="EMBL" id="CP138590">
    <property type="protein sequence ID" value="WPH03843.1"/>
    <property type="molecule type" value="Genomic_DNA"/>
</dbReference>
<evidence type="ECO:0000313" key="2">
    <source>
        <dbReference type="EMBL" id="WPH03843.1"/>
    </source>
</evidence>
<reference evidence="2 3" key="1">
    <citation type="submission" date="2023-11" db="EMBL/GenBank/DDBJ databases">
        <title>An acidophilic fungus is an integral part of prey digestion in a carnivorous sundew plant.</title>
        <authorList>
            <person name="Tsai I.J."/>
        </authorList>
    </citation>
    <scope>NUCLEOTIDE SEQUENCE [LARGE SCALE GENOMIC DNA]</scope>
    <source>
        <strain evidence="2">169a</strain>
    </source>
</reference>
<evidence type="ECO:0000313" key="3">
    <source>
        <dbReference type="Proteomes" id="UP001303373"/>
    </source>
</evidence>
<name>A0AAQ3MAL6_9PEZI</name>
<dbReference type="Pfam" id="PF23867">
    <property type="entry name" value="Mmc1_N"/>
    <property type="match status" value="1"/>
</dbReference>
<dbReference type="InterPro" id="IPR056196">
    <property type="entry name" value="Mmc1_C"/>
</dbReference>
<protein>
    <recommendedName>
        <fullName evidence="1">Mmc1 C-terminal domain-containing protein</fullName>
    </recommendedName>
</protein>
<keyword evidence="3" id="KW-1185">Reference proteome</keyword>
<dbReference type="Proteomes" id="UP001303373">
    <property type="component" value="Chromosome 11"/>
</dbReference>
<dbReference type="PANTHER" id="PTHR38644">
    <property type="entry name" value="EXPRESSED PROTEIN"/>
    <property type="match status" value="1"/>
</dbReference>
<proteinExistence type="predicted"/>
<dbReference type="PANTHER" id="PTHR38644:SF1">
    <property type="entry name" value="EXPRESSED PROTEIN"/>
    <property type="match status" value="1"/>
</dbReference>
<accession>A0AAQ3MAL6</accession>